<organism evidence="1 2">
    <name type="scientific">Gigaspora margarita</name>
    <dbReference type="NCBI Taxonomy" id="4874"/>
    <lineage>
        <taxon>Eukaryota</taxon>
        <taxon>Fungi</taxon>
        <taxon>Fungi incertae sedis</taxon>
        <taxon>Mucoromycota</taxon>
        <taxon>Glomeromycotina</taxon>
        <taxon>Glomeromycetes</taxon>
        <taxon>Diversisporales</taxon>
        <taxon>Gigasporaceae</taxon>
        <taxon>Gigaspora</taxon>
    </lineage>
</organism>
<evidence type="ECO:0000313" key="2">
    <source>
        <dbReference type="Proteomes" id="UP000789901"/>
    </source>
</evidence>
<comment type="caution">
    <text evidence="1">The sequence shown here is derived from an EMBL/GenBank/DDBJ whole genome shotgun (WGS) entry which is preliminary data.</text>
</comment>
<keyword evidence="2" id="KW-1185">Reference proteome</keyword>
<gene>
    <name evidence="1" type="ORF">GMARGA_LOCUS35194</name>
</gene>
<evidence type="ECO:0000313" key="1">
    <source>
        <dbReference type="EMBL" id="CAG8841003.1"/>
    </source>
</evidence>
<proteinExistence type="predicted"/>
<feature type="non-terminal residue" evidence="1">
    <location>
        <position position="1"/>
    </location>
</feature>
<reference evidence="1 2" key="1">
    <citation type="submission" date="2021-06" db="EMBL/GenBank/DDBJ databases">
        <authorList>
            <person name="Kallberg Y."/>
            <person name="Tangrot J."/>
            <person name="Rosling A."/>
        </authorList>
    </citation>
    <scope>NUCLEOTIDE SEQUENCE [LARGE SCALE GENOMIC DNA]</scope>
    <source>
        <strain evidence="1 2">120-4 pot B 10/14</strain>
    </source>
</reference>
<dbReference type="Proteomes" id="UP000789901">
    <property type="component" value="Unassembled WGS sequence"/>
</dbReference>
<protein>
    <submittedName>
        <fullName evidence="1">29423_t:CDS:1</fullName>
    </submittedName>
</protein>
<dbReference type="EMBL" id="CAJVQB010064414">
    <property type="protein sequence ID" value="CAG8841003.1"/>
    <property type="molecule type" value="Genomic_DNA"/>
</dbReference>
<accession>A0ABN7WW89</accession>
<sequence length="88" mass="10264">AKAFVLKLFMIGMSSTSRVESYNAKLKRLIFNFNMIILELAKKLIACVLEEDKKQNMLYSVRRSNKAIPSVLRYDSVLERIAEIFYIK</sequence>
<name>A0ABN7WW89_GIGMA</name>